<keyword evidence="1" id="KW-1133">Transmembrane helix</keyword>
<feature type="transmembrane region" description="Helical" evidence="1">
    <location>
        <begin position="180"/>
        <end position="198"/>
    </location>
</feature>
<comment type="caution">
    <text evidence="2">The sequence shown here is derived from an EMBL/GenBank/DDBJ whole genome shotgun (WGS) entry which is preliminary data.</text>
</comment>
<keyword evidence="3" id="KW-1185">Reference proteome</keyword>
<gene>
    <name evidence="2" type="ORF">ACFSRZ_07880</name>
</gene>
<reference evidence="3" key="1">
    <citation type="journal article" date="2019" name="Int. J. Syst. Evol. Microbiol.">
        <title>The Global Catalogue of Microorganisms (GCM) 10K type strain sequencing project: providing services to taxonomists for standard genome sequencing and annotation.</title>
        <authorList>
            <consortium name="The Broad Institute Genomics Platform"/>
            <consortium name="The Broad Institute Genome Sequencing Center for Infectious Disease"/>
            <person name="Wu L."/>
            <person name="Ma J."/>
        </authorList>
    </citation>
    <scope>NUCLEOTIDE SEQUENCE [LARGE SCALE GENOMIC DNA]</scope>
    <source>
        <strain evidence="3">KCTC 52127</strain>
    </source>
</reference>
<feature type="transmembrane region" description="Helical" evidence="1">
    <location>
        <begin position="155"/>
        <end position="173"/>
    </location>
</feature>
<feature type="transmembrane region" description="Helical" evidence="1">
    <location>
        <begin position="80"/>
        <end position="97"/>
    </location>
</feature>
<dbReference type="RefSeq" id="WP_379665995.1">
    <property type="nucleotide sequence ID" value="NZ_JBHULH010000003.1"/>
</dbReference>
<feature type="transmembrane region" description="Helical" evidence="1">
    <location>
        <begin position="7"/>
        <end position="27"/>
    </location>
</feature>
<dbReference type="Proteomes" id="UP001597508">
    <property type="component" value="Unassembled WGS sequence"/>
</dbReference>
<evidence type="ECO:0000256" key="1">
    <source>
        <dbReference type="SAM" id="Phobius"/>
    </source>
</evidence>
<evidence type="ECO:0000313" key="3">
    <source>
        <dbReference type="Proteomes" id="UP001597508"/>
    </source>
</evidence>
<keyword evidence="1" id="KW-0812">Transmembrane</keyword>
<proteinExistence type="predicted"/>
<feature type="transmembrane region" description="Helical" evidence="1">
    <location>
        <begin position="39"/>
        <end position="59"/>
    </location>
</feature>
<organism evidence="2 3">
    <name type="scientific">Pseudotenacibaculum haliotis</name>
    <dbReference type="NCBI Taxonomy" id="1862138"/>
    <lineage>
        <taxon>Bacteria</taxon>
        <taxon>Pseudomonadati</taxon>
        <taxon>Bacteroidota</taxon>
        <taxon>Flavobacteriia</taxon>
        <taxon>Flavobacteriales</taxon>
        <taxon>Flavobacteriaceae</taxon>
        <taxon>Pseudotenacibaculum</taxon>
    </lineage>
</organism>
<dbReference type="EMBL" id="JBHULH010000003">
    <property type="protein sequence ID" value="MFD2567287.1"/>
    <property type="molecule type" value="Genomic_DNA"/>
</dbReference>
<evidence type="ECO:0000313" key="2">
    <source>
        <dbReference type="EMBL" id="MFD2567287.1"/>
    </source>
</evidence>
<feature type="transmembrane region" description="Helical" evidence="1">
    <location>
        <begin position="103"/>
        <end position="121"/>
    </location>
</feature>
<name>A0ABW5LSB5_9FLAO</name>
<keyword evidence="1" id="KW-0472">Membrane</keyword>
<accession>A0ABW5LSB5</accession>
<sequence length="199" mass="22482">MRFHKVISTLLHPIVVPTLGVLLYFSFVSQSINRKQQLLLLALVFGITYVIPLLALIVLKSLGFIEDFQVKTIKERRFPVIFMIVLFYLLGNTLAELPTLRDLGFLFYGTSLSLIIIYFLFSFQLKSSLHLVSMGNAVSFFLIISNLYYASLMPIVMVLILLSGLLASSRLYLKAHTPKELVFGFSIGILSQLAIFLLL</sequence>
<protein>
    <recommendedName>
        <fullName evidence="4">Phosphatase PAP2 family protein</fullName>
    </recommendedName>
</protein>
<evidence type="ECO:0008006" key="4">
    <source>
        <dbReference type="Google" id="ProtNLM"/>
    </source>
</evidence>